<protein>
    <submittedName>
        <fullName evidence="2">Uncharacterized protein</fullName>
    </submittedName>
</protein>
<gene>
    <name evidence="2" type="ORF">PAXRUDRAFT_83025</name>
</gene>
<evidence type="ECO:0000313" key="3">
    <source>
        <dbReference type="Proteomes" id="UP000054538"/>
    </source>
</evidence>
<reference evidence="3" key="2">
    <citation type="submission" date="2015-01" db="EMBL/GenBank/DDBJ databases">
        <title>Evolutionary Origins and Diversification of the Mycorrhizal Mutualists.</title>
        <authorList>
            <consortium name="DOE Joint Genome Institute"/>
            <consortium name="Mycorrhizal Genomics Consortium"/>
            <person name="Kohler A."/>
            <person name="Kuo A."/>
            <person name="Nagy L.G."/>
            <person name="Floudas D."/>
            <person name="Copeland A."/>
            <person name="Barry K.W."/>
            <person name="Cichocki N."/>
            <person name="Veneault-Fourrey C."/>
            <person name="LaButti K."/>
            <person name="Lindquist E.A."/>
            <person name="Lipzen A."/>
            <person name="Lundell T."/>
            <person name="Morin E."/>
            <person name="Murat C."/>
            <person name="Riley R."/>
            <person name="Ohm R."/>
            <person name="Sun H."/>
            <person name="Tunlid A."/>
            <person name="Henrissat B."/>
            <person name="Grigoriev I.V."/>
            <person name="Hibbett D.S."/>
            <person name="Martin F."/>
        </authorList>
    </citation>
    <scope>NUCLEOTIDE SEQUENCE [LARGE SCALE GENOMIC DNA]</scope>
    <source>
        <strain evidence="3">Ve08.2h10</strain>
    </source>
</reference>
<evidence type="ECO:0000313" key="2">
    <source>
        <dbReference type="EMBL" id="KIK98454.1"/>
    </source>
</evidence>
<keyword evidence="1" id="KW-0812">Transmembrane</keyword>
<feature type="non-terminal residue" evidence="2">
    <location>
        <position position="1"/>
    </location>
</feature>
<dbReference type="InParanoid" id="A0A0D0E8F8"/>
<organism evidence="2 3">
    <name type="scientific">Paxillus rubicundulus Ve08.2h10</name>
    <dbReference type="NCBI Taxonomy" id="930991"/>
    <lineage>
        <taxon>Eukaryota</taxon>
        <taxon>Fungi</taxon>
        <taxon>Dikarya</taxon>
        <taxon>Basidiomycota</taxon>
        <taxon>Agaricomycotina</taxon>
        <taxon>Agaricomycetes</taxon>
        <taxon>Agaricomycetidae</taxon>
        <taxon>Boletales</taxon>
        <taxon>Paxilineae</taxon>
        <taxon>Paxillaceae</taxon>
        <taxon>Paxillus</taxon>
    </lineage>
</organism>
<reference evidence="2 3" key="1">
    <citation type="submission" date="2014-04" db="EMBL/GenBank/DDBJ databases">
        <authorList>
            <consortium name="DOE Joint Genome Institute"/>
            <person name="Kuo A."/>
            <person name="Kohler A."/>
            <person name="Jargeat P."/>
            <person name="Nagy L.G."/>
            <person name="Floudas D."/>
            <person name="Copeland A."/>
            <person name="Barry K.W."/>
            <person name="Cichocki N."/>
            <person name="Veneault-Fourrey C."/>
            <person name="LaButti K."/>
            <person name="Lindquist E.A."/>
            <person name="Lipzen A."/>
            <person name="Lundell T."/>
            <person name="Morin E."/>
            <person name="Murat C."/>
            <person name="Sun H."/>
            <person name="Tunlid A."/>
            <person name="Henrissat B."/>
            <person name="Grigoriev I.V."/>
            <person name="Hibbett D.S."/>
            <person name="Martin F."/>
            <person name="Nordberg H.P."/>
            <person name="Cantor M.N."/>
            <person name="Hua S.X."/>
        </authorList>
    </citation>
    <scope>NUCLEOTIDE SEQUENCE [LARGE SCALE GENOMIC DNA]</scope>
    <source>
        <strain evidence="2 3">Ve08.2h10</strain>
    </source>
</reference>
<dbReference type="HOGENOM" id="CLU_144904_1_0_1"/>
<feature type="transmembrane region" description="Helical" evidence="1">
    <location>
        <begin position="12"/>
        <end position="32"/>
    </location>
</feature>
<dbReference type="AlphaFoldDB" id="A0A0D0E8F8"/>
<keyword evidence="1" id="KW-0472">Membrane</keyword>
<dbReference type="Proteomes" id="UP000054538">
    <property type="component" value="Unassembled WGS sequence"/>
</dbReference>
<proteinExistence type="predicted"/>
<keyword evidence="1" id="KW-1133">Transmembrane helix</keyword>
<sequence>VPREGNKPEPAGNIAVVILSTTCTLCLLYLLWRRASRIRAVVSHQLKTWTTQEGQIRLSEDDGPPATEFLADE</sequence>
<feature type="non-terminal residue" evidence="2">
    <location>
        <position position="73"/>
    </location>
</feature>
<dbReference type="EMBL" id="KN824892">
    <property type="protein sequence ID" value="KIK98454.1"/>
    <property type="molecule type" value="Genomic_DNA"/>
</dbReference>
<accession>A0A0D0E8F8</accession>
<evidence type="ECO:0000256" key="1">
    <source>
        <dbReference type="SAM" id="Phobius"/>
    </source>
</evidence>
<keyword evidence="3" id="KW-1185">Reference proteome</keyword>
<name>A0A0D0E8F8_9AGAM</name>